<sequence length="527" mass="60381">MAPDPGSGGTTTISSLPTELLVRLLSFLPAIDLLSARETSRRIHNVITDSSYLQYILRIEINGVDDLLPPDYSITERLRLLRQHEKSWNCLQYNKFAEDSFTEFPERRLFIIQDGYLIYKKVTLRGDATIRYGYVDLSSTSPKGELRWVHIPMQHTPFPVPLRLEFAVDYNLAVAISQPYNRATVDVTFLEFTTGAFHPLSLKPTVRIQSPLNPVPGVVGLQAEILGEYVLIAVTYEYTGCYVSLIPWKTGTTTILRELFFRQVTEWRKIPRLVAIDNDLIAVVEDNTNFVEICRLELTPPDFRMETVCFLEMPPLKPNAFLSVSLTEKEWVSTLKHHPRPDLVRRRPAPFRSSKVGNIRFSLDYHIHSDNVYRDYPYTMVLSVAELLTNIRTDRRNVPWTDWGPSRTRIFPRPKDIFPPSPAGPFWISHYSPLTKRDYDFLRARCPPSVTTKSSSSPSLSTPVFSTSKVEGEQWVEGAVETSLPYRDYIIPNLHFNSSQQVVADREWLVDISVREIAGRLTVYHAG</sequence>
<evidence type="ECO:0000259" key="1">
    <source>
        <dbReference type="PROSITE" id="PS50181"/>
    </source>
</evidence>
<gene>
    <name evidence="2" type="ORF">EDB92DRAFT_1949406</name>
</gene>
<dbReference type="Pfam" id="PF12937">
    <property type="entry name" value="F-box-like"/>
    <property type="match status" value="1"/>
</dbReference>
<dbReference type="AlphaFoldDB" id="A0AAD4LF25"/>
<dbReference type="SUPFAM" id="SSF81383">
    <property type="entry name" value="F-box domain"/>
    <property type="match status" value="1"/>
</dbReference>
<evidence type="ECO:0000313" key="2">
    <source>
        <dbReference type="EMBL" id="KAH8986128.1"/>
    </source>
</evidence>
<dbReference type="PROSITE" id="PS50181">
    <property type="entry name" value="FBOX"/>
    <property type="match status" value="1"/>
</dbReference>
<protein>
    <recommendedName>
        <fullName evidence="1">F-box domain-containing protein</fullName>
    </recommendedName>
</protein>
<proteinExistence type="predicted"/>
<name>A0AAD4LF25_9AGAM</name>
<organism evidence="2 3">
    <name type="scientific">Lactarius akahatsu</name>
    <dbReference type="NCBI Taxonomy" id="416441"/>
    <lineage>
        <taxon>Eukaryota</taxon>
        <taxon>Fungi</taxon>
        <taxon>Dikarya</taxon>
        <taxon>Basidiomycota</taxon>
        <taxon>Agaricomycotina</taxon>
        <taxon>Agaricomycetes</taxon>
        <taxon>Russulales</taxon>
        <taxon>Russulaceae</taxon>
        <taxon>Lactarius</taxon>
    </lineage>
</organism>
<comment type="caution">
    <text evidence="2">The sequence shown here is derived from an EMBL/GenBank/DDBJ whole genome shotgun (WGS) entry which is preliminary data.</text>
</comment>
<reference evidence="2" key="1">
    <citation type="submission" date="2022-01" db="EMBL/GenBank/DDBJ databases">
        <title>Comparative genomics reveals a dynamic genome evolution in the ectomycorrhizal milk-cap (Lactarius) mushrooms.</title>
        <authorList>
            <consortium name="DOE Joint Genome Institute"/>
            <person name="Lebreton A."/>
            <person name="Tang N."/>
            <person name="Kuo A."/>
            <person name="LaButti K."/>
            <person name="Drula E."/>
            <person name="Barry K."/>
            <person name="Clum A."/>
            <person name="Lipzen A."/>
            <person name="Mousain D."/>
            <person name="Ng V."/>
            <person name="Wang R."/>
            <person name="Wang X."/>
            <person name="Dai Y."/>
            <person name="Henrissat B."/>
            <person name="Grigoriev I.V."/>
            <person name="Guerin-Laguette A."/>
            <person name="Yu F."/>
            <person name="Martin F.M."/>
        </authorList>
    </citation>
    <scope>NUCLEOTIDE SEQUENCE</scope>
    <source>
        <strain evidence="2">QP</strain>
    </source>
</reference>
<feature type="domain" description="F-box" evidence="1">
    <location>
        <begin position="10"/>
        <end position="56"/>
    </location>
</feature>
<dbReference type="CDD" id="cd09917">
    <property type="entry name" value="F-box_SF"/>
    <property type="match status" value="1"/>
</dbReference>
<accession>A0AAD4LF25</accession>
<dbReference type="SMART" id="SM00256">
    <property type="entry name" value="FBOX"/>
    <property type="match status" value="1"/>
</dbReference>
<dbReference type="EMBL" id="JAKELL010000057">
    <property type="protein sequence ID" value="KAH8986128.1"/>
    <property type="molecule type" value="Genomic_DNA"/>
</dbReference>
<dbReference type="InterPro" id="IPR036047">
    <property type="entry name" value="F-box-like_dom_sf"/>
</dbReference>
<evidence type="ECO:0000313" key="3">
    <source>
        <dbReference type="Proteomes" id="UP001201163"/>
    </source>
</evidence>
<dbReference type="Gene3D" id="1.20.1280.50">
    <property type="match status" value="1"/>
</dbReference>
<dbReference type="InterPro" id="IPR001810">
    <property type="entry name" value="F-box_dom"/>
</dbReference>
<keyword evidence="3" id="KW-1185">Reference proteome</keyword>
<dbReference type="Proteomes" id="UP001201163">
    <property type="component" value="Unassembled WGS sequence"/>
</dbReference>